<dbReference type="SUPFAM" id="SSF49299">
    <property type="entry name" value="PKD domain"/>
    <property type="match status" value="1"/>
</dbReference>
<evidence type="ECO:0000313" key="2">
    <source>
        <dbReference type="EMBL" id="RWY54044.1"/>
    </source>
</evidence>
<dbReference type="Gene3D" id="2.60.40.10">
    <property type="entry name" value="Immunoglobulins"/>
    <property type="match status" value="1"/>
</dbReference>
<name>A0A444MR10_9SPHI</name>
<dbReference type="OrthoDB" id="7443339at2"/>
<dbReference type="PROSITE" id="PS50093">
    <property type="entry name" value="PKD"/>
    <property type="match status" value="1"/>
</dbReference>
<comment type="caution">
    <text evidence="2">The sequence shown here is derived from an EMBL/GenBank/DDBJ whole genome shotgun (WGS) entry which is preliminary data.</text>
</comment>
<reference evidence="2 3" key="1">
    <citation type="submission" date="2019-01" db="EMBL/GenBank/DDBJ databases">
        <title>Mucilaginibacter antarcticum sp. nov., isolated from antarctic soil.</title>
        <authorList>
            <person name="Yan Y.-Q."/>
            <person name="Du Z.-J."/>
        </authorList>
    </citation>
    <scope>NUCLEOTIDE SEQUENCE [LARGE SCALE GENOMIC DNA]</scope>
    <source>
        <strain evidence="2 3">F01003</strain>
    </source>
</reference>
<dbReference type="SMART" id="SM00089">
    <property type="entry name" value="PKD"/>
    <property type="match status" value="1"/>
</dbReference>
<evidence type="ECO:0000259" key="1">
    <source>
        <dbReference type="PROSITE" id="PS50093"/>
    </source>
</evidence>
<dbReference type="InterPro" id="IPR035986">
    <property type="entry name" value="PKD_dom_sf"/>
</dbReference>
<gene>
    <name evidence="2" type="ORF">EPL05_08320</name>
</gene>
<feature type="domain" description="PKD" evidence="1">
    <location>
        <begin position="50"/>
        <end position="104"/>
    </location>
</feature>
<dbReference type="RefSeq" id="WP_128533479.1">
    <property type="nucleotide sequence ID" value="NZ_SBIW01000003.1"/>
</dbReference>
<organism evidence="2 3">
    <name type="scientific">Mucilaginibacter gilvus</name>
    <dbReference type="NCBI Taxonomy" id="2305909"/>
    <lineage>
        <taxon>Bacteria</taxon>
        <taxon>Pseudomonadati</taxon>
        <taxon>Bacteroidota</taxon>
        <taxon>Sphingobacteriia</taxon>
        <taxon>Sphingobacteriales</taxon>
        <taxon>Sphingobacteriaceae</taxon>
        <taxon>Mucilaginibacter</taxon>
    </lineage>
</organism>
<dbReference type="InterPro" id="IPR022409">
    <property type="entry name" value="PKD/Chitinase_dom"/>
</dbReference>
<protein>
    <submittedName>
        <fullName evidence="2">PKD domain-containing protein</fullName>
    </submittedName>
</protein>
<dbReference type="InterPro" id="IPR013783">
    <property type="entry name" value="Ig-like_fold"/>
</dbReference>
<dbReference type="InterPro" id="IPR000601">
    <property type="entry name" value="PKD_dom"/>
</dbReference>
<sequence>MKKNITYLCGLFIVVLAISSCKKGENTGSGTKAVFSYVADGYNVNFTNFSTNATEYSWDFGDGSGEVSTRKAPQHIFKKKGDFLVSLTAKSGSATSTFIDTVSIIGPNIKIDGDFTDWQYVDYAYTNTLPSGGTLTAVKTFASSTEIFFLLEGTPDMKMEILDMYLDTDNNNATGFTVGAYPVSSGADLLIEGSLVGGWGGVYKHSGPQSGFGFSQIYDMPEVFHYSAFKSVAGKTVFEFSIRKDKLGTTKGFVNYAIIESTSGYAPIGTMPENGTPTAAFGKIAL</sequence>
<dbReference type="Proteomes" id="UP000286701">
    <property type="component" value="Unassembled WGS sequence"/>
</dbReference>
<dbReference type="CDD" id="cd00146">
    <property type="entry name" value="PKD"/>
    <property type="match status" value="1"/>
</dbReference>
<proteinExistence type="predicted"/>
<accession>A0A444MR10</accession>
<dbReference type="AlphaFoldDB" id="A0A444MR10"/>
<dbReference type="PROSITE" id="PS51257">
    <property type="entry name" value="PROKAR_LIPOPROTEIN"/>
    <property type="match status" value="1"/>
</dbReference>
<dbReference type="EMBL" id="SBIW01000003">
    <property type="protein sequence ID" value="RWY54044.1"/>
    <property type="molecule type" value="Genomic_DNA"/>
</dbReference>
<dbReference type="Pfam" id="PF00801">
    <property type="entry name" value="PKD"/>
    <property type="match status" value="1"/>
</dbReference>
<keyword evidence="3" id="KW-1185">Reference proteome</keyword>
<dbReference type="SUPFAM" id="SSF49344">
    <property type="entry name" value="CBD9-like"/>
    <property type="match status" value="1"/>
</dbReference>
<evidence type="ECO:0000313" key="3">
    <source>
        <dbReference type="Proteomes" id="UP000286701"/>
    </source>
</evidence>